<dbReference type="Pfam" id="PF00069">
    <property type="entry name" value="Pkinase"/>
    <property type="match status" value="1"/>
</dbReference>
<proteinExistence type="predicted"/>
<dbReference type="PANTHER" id="PTHR24359">
    <property type="entry name" value="SERINE/THREONINE-PROTEIN KINASE SBK1"/>
    <property type="match status" value="1"/>
</dbReference>
<name>A0ABW1Y912_9DEIO</name>
<comment type="caution">
    <text evidence="2">The sequence shown here is derived from an EMBL/GenBank/DDBJ whole genome shotgun (WGS) entry which is preliminary data.</text>
</comment>
<dbReference type="GO" id="GO:0016301">
    <property type="term" value="F:kinase activity"/>
    <property type="evidence" value="ECO:0007669"/>
    <property type="project" value="UniProtKB-KW"/>
</dbReference>
<dbReference type="SUPFAM" id="SSF56112">
    <property type="entry name" value="Protein kinase-like (PK-like)"/>
    <property type="match status" value="1"/>
</dbReference>
<dbReference type="PROSITE" id="PS50011">
    <property type="entry name" value="PROTEIN_KINASE_DOM"/>
    <property type="match status" value="1"/>
</dbReference>
<dbReference type="InterPro" id="IPR011009">
    <property type="entry name" value="Kinase-like_dom_sf"/>
</dbReference>
<protein>
    <submittedName>
        <fullName evidence="2">Protein kinase</fullName>
    </submittedName>
</protein>
<dbReference type="RefSeq" id="WP_380081817.1">
    <property type="nucleotide sequence ID" value="NZ_JBHSWD010000001.1"/>
</dbReference>
<sequence length="163" mass="17486">MPLAGQTVQGIHLVRPLGSGSHSVVYAAVSGSGQPCTVKVFRPDMHAHAQREFRVAHPFSHPHVVRAYQALLVGGAPALLMDYARGRTLFDRFAPQPLAGDQAAAFLQAVCGVLGALEYMHGLGLVHRDVKPENILVEAGGTAAWWTMTSQAQPARSLEARCR</sequence>
<feature type="domain" description="Protein kinase" evidence="1">
    <location>
        <begin position="11"/>
        <end position="163"/>
    </location>
</feature>
<dbReference type="PROSITE" id="PS00108">
    <property type="entry name" value="PROTEIN_KINASE_ST"/>
    <property type="match status" value="1"/>
</dbReference>
<dbReference type="SMART" id="SM00220">
    <property type="entry name" value="S_TKc"/>
    <property type="match status" value="1"/>
</dbReference>
<reference evidence="3" key="1">
    <citation type="journal article" date="2019" name="Int. J. Syst. Evol. Microbiol.">
        <title>The Global Catalogue of Microorganisms (GCM) 10K type strain sequencing project: providing services to taxonomists for standard genome sequencing and annotation.</title>
        <authorList>
            <consortium name="The Broad Institute Genomics Platform"/>
            <consortium name="The Broad Institute Genome Sequencing Center for Infectious Disease"/>
            <person name="Wu L."/>
            <person name="Ma J."/>
        </authorList>
    </citation>
    <scope>NUCLEOTIDE SEQUENCE [LARGE SCALE GENOMIC DNA]</scope>
    <source>
        <strain evidence="3">CGMCC 1.15772</strain>
    </source>
</reference>
<evidence type="ECO:0000313" key="3">
    <source>
        <dbReference type="Proteomes" id="UP001596297"/>
    </source>
</evidence>
<dbReference type="PANTHER" id="PTHR24359:SF1">
    <property type="entry name" value="INHIBITOR OF NUCLEAR FACTOR KAPPA-B KINASE EPSILON SUBUNIT HOMOLOG 1-RELATED"/>
    <property type="match status" value="1"/>
</dbReference>
<keyword evidence="3" id="KW-1185">Reference proteome</keyword>
<accession>A0ABW1Y912</accession>
<organism evidence="2 3">
    <name type="scientific">Deinococcus lacus</name>
    <dbReference type="NCBI Taxonomy" id="392561"/>
    <lineage>
        <taxon>Bacteria</taxon>
        <taxon>Thermotogati</taxon>
        <taxon>Deinococcota</taxon>
        <taxon>Deinococci</taxon>
        <taxon>Deinococcales</taxon>
        <taxon>Deinococcaceae</taxon>
        <taxon>Deinococcus</taxon>
    </lineage>
</organism>
<evidence type="ECO:0000259" key="1">
    <source>
        <dbReference type="PROSITE" id="PS50011"/>
    </source>
</evidence>
<dbReference type="Gene3D" id="1.10.510.10">
    <property type="entry name" value="Transferase(Phosphotransferase) domain 1"/>
    <property type="match status" value="1"/>
</dbReference>
<keyword evidence="2" id="KW-0418">Kinase</keyword>
<dbReference type="InterPro" id="IPR000719">
    <property type="entry name" value="Prot_kinase_dom"/>
</dbReference>
<dbReference type="EMBL" id="JBHSWD010000001">
    <property type="protein sequence ID" value="MFC6590806.1"/>
    <property type="molecule type" value="Genomic_DNA"/>
</dbReference>
<dbReference type="InterPro" id="IPR008271">
    <property type="entry name" value="Ser/Thr_kinase_AS"/>
</dbReference>
<dbReference type="Proteomes" id="UP001596297">
    <property type="component" value="Unassembled WGS sequence"/>
</dbReference>
<keyword evidence="2" id="KW-0808">Transferase</keyword>
<evidence type="ECO:0000313" key="2">
    <source>
        <dbReference type="EMBL" id="MFC6590806.1"/>
    </source>
</evidence>
<gene>
    <name evidence="2" type="ORF">ACFP81_01330</name>
</gene>